<dbReference type="PANTHER" id="PTHR42789">
    <property type="entry name" value="D-ISOMER SPECIFIC 2-HYDROXYACID DEHYDROGENASE FAMILY PROTEIN (AFU_ORTHOLOGUE AFUA_6G10090)"/>
    <property type="match status" value="1"/>
</dbReference>
<reference evidence="7 8" key="1">
    <citation type="journal article" date="2019" name="Int. J. Syst. Evol. Microbiol.">
        <title>The Global Catalogue of Microorganisms (GCM) 10K type strain sequencing project: providing services to taxonomists for standard genome sequencing and annotation.</title>
        <authorList>
            <consortium name="The Broad Institute Genomics Platform"/>
            <consortium name="The Broad Institute Genome Sequencing Center for Infectious Disease"/>
            <person name="Wu L."/>
            <person name="Ma J."/>
        </authorList>
    </citation>
    <scope>NUCLEOTIDE SEQUENCE [LARGE SCALE GENOMIC DNA]</scope>
    <source>
        <strain evidence="7 8">JCM 15503</strain>
    </source>
</reference>
<evidence type="ECO:0000256" key="4">
    <source>
        <dbReference type="RuleBase" id="RU003719"/>
    </source>
</evidence>
<evidence type="ECO:0000313" key="7">
    <source>
        <dbReference type="EMBL" id="GAA0752637.1"/>
    </source>
</evidence>
<organism evidence="7 8">
    <name type="scientific">Ideonella azotifigens</name>
    <dbReference type="NCBI Taxonomy" id="513160"/>
    <lineage>
        <taxon>Bacteria</taxon>
        <taxon>Pseudomonadati</taxon>
        <taxon>Pseudomonadota</taxon>
        <taxon>Betaproteobacteria</taxon>
        <taxon>Burkholderiales</taxon>
        <taxon>Sphaerotilaceae</taxon>
        <taxon>Ideonella</taxon>
    </lineage>
</organism>
<gene>
    <name evidence="7" type="ORF">GCM10009107_26690</name>
</gene>
<comment type="caution">
    <text evidence="7">The sequence shown here is derived from an EMBL/GenBank/DDBJ whole genome shotgun (WGS) entry which is preliminary data.</text>
</comment>
<dbReference type="SUPFAM" id="SSF51735">
    <property type="entry name" value="NAD(P)-binding Rossmann-fold domains"/>
    <property type="match status" value="1"/>
</dbReference>
<dbReference type="PROSITE" id="PS00670">
    <property type="entry name" value="D_2_HYDROXYACID_DH_2"/>
    <property type="match status" value="1"/>
</dbReference>
<dbReference type="InterPro" id="IPR029753">
    <property type="entry name" value="D-isomer_DH_CS"/>
</dbReference>
<dbReference type="Pfam" id="PF02826">
    <property type="entry name" value="2-Hacid_dh_C"/>
    <property type="match status" value="1"/>
</dbReference>
<feature type="domain" description="D-isomer specific 2-hydroxyacid dehydrogenase NAD-binding" evidence="6">
    <location>
        <begin position="119"/>
        <end position="285"/>
    </location>
</feature>
<dbReference type="InterPro" id="IPR006140">
    <property type="entry name" value="D-isomer_DH_NAD-bd"/>
</dbReference>
<dbReference type="SUPFAM" id="SSF52283">
    <property type="entry name" value="Formate/glycerate dehydrogenase catalytic domain-like"/>
    <property type="match status" value="1"/>
</dbReference>
<dbReference type="EMBL" id="BAAAEW010000014">
    <property type="protein sequence ID" value="GAA0752637.1"/>
    <property type="molecule type" value="Genomic_DNA"/>
</dbReference>
<keyword evidence="2 4" id="KW-0560">Oxidoreductase</keyword>
<dbReference type="InterPro" id="IPR036291">
    <property type="entry name" value="NAD(P)-bd_dom_sf"/>
</dbReference>
<evidence type="ECO:0000259" key="6">
    <source>
        <dbReference type="Pfam" id="PF02826"/>
    </source>
</evidence>
<protein>
    <recommendedName>
        <fullName evidence="9">Hydroxyacid dehydrogenase</fullName>
    </recommendedName>
</protein>
<dbReference type="Gene3D" id="3.40.50.720">
    <property type="entry name" value="NAD(P)-binding Rossmann-like Domain"/>
    <property type="match status" value="2"/>
</dbReference>
<feature type="domain" description="D-isomer specific 2-hydroxyacid dehydrogenase catalytic" evidence="5">
    <location>
        <begin position="3"/>
        <end position="309"/>
    </location>
</feature>
<evidence type="ECO:0000256" key="2">
    <source>
        <dbReference type="ARBA" id="ARBA00023002"/>
    </source>
</evidence>
<proteinExistence type="inferred from homology"/>
<evidence type="ECO:0000259" key="5">
    <source>
        <dbReference type="Pfam" id="PF00389"/>
    </source>
</evidence>
<sequence>MKILIPEAMHAESVARLQAAHDVRYEPGLVDRPADLLAAAPEADALIVRNRTQVRGPLLATLSRCRVVGRLGVGLDNIDLDTCRARGIEVIPAVGANARSVAEYVLTTAMVLRRLGSYTATADVAAGRWPRGPASQGREIAGAVIGIIGFGSIGQLTASLAQGIGMRVIASATGAPDEHLPELAGVPLLSLDEMLAQSDVLSLHLPLTPETRGLIGAEQLARMKPDAVLINTARGGVVDTTALLDALRAGRLHGAALDVFDTEPLPAGSTFAEPPPNLLLTPHIAGLTADSERRVCELVTGKVLALLAGPR</sequence>
<comment type="similarity">
    <text evidence="1 4">Belongs to the D-isomer specific 2-hydroxyacid dehydrogenase family.</text>
</comment>
<dbReference type="Proteomes" id="UP001500279">
    <property type="component" value="Unassembled WGS sequence"/>
</dbReference>
<evidence type="ECO:0008006" key="9">
    <source>
        <dbReference type="Google" id="ProtNLM"/>
    </source>
</evidence>
<evidence type="ECO:0000256" key="3">
    <source>
        <dbReference type="ARBA" id="ARBA00023027"/>
    </source>
</evidence>
<dbReference type="PANTHER" id="PTHR42789:SF1">
    <property type="entry name" value="D-ISOMER SPECIFIC 2-HYDROXYACID DEHYDROGENASE FAMILY PROTEIN (AFU_ORTHOLOGUE AFUA_6G10090)"/>
    <property type="match status" value="1"/>
</dbReference>
<dbReference type="InterPro" id="IPR050857">
    <property type="entry name" value="D-2-hydroxyacid_DH"/>
</dbReference>
<accession>A0ABN1K1Z8</accession>
<evidence type="ECO:0000313" key="8">
    <source>
        <dbReference type="Proteomes" id="UP001500279"/>
    </source>
</evidence>
<dbReference type="InterPro" id="IPR006139">
    <property type="entry name" value="D-isomer_2_OHA_DH_cat_dom"/>
</dbReference>
<dbReference type="RefSeq" id="WP_231011586.1">
    <property type="nucleotide sequence ID" value="NZ_BAAAEW010000014.1"/>
</dbReference>
<dbReference type="PROSITE" id="PS00671">
    <property type="entry name" value="D_2_HYDROXYACID_DH_3"/>
    <property type="match status" value="1"/>
</dbReference>
<keyword evidence="8" id="KW-1185">Reference proteome</keyword>
<evidence type="ECO:0000256" key="1">
    <source>
        <dbReference type="ARBA" id="ARBA00005854"/>
    </source>
</evidence>
<dbReference type="Pfam" id="PF00389">
    <property type="entry name" value="2-Hacid_dh"/>
    <property type="match status" value="1"/>
</dbReference>
<name>A0ABN1K1Z8_9BURK</name>
<keyword evidence="3" id="KW-0520">NAD</keyword>